<dbReference type="EMBL" id="JBHTBW010000073">
    <property type="protein sequence ID" value="MFC7443071.1"/>
    <property type="molecule type" value="Genomic_DNA"/>
</dbReference>
<proteinExistence type="predicted"/>
<name>A0ABW2RQ52_9BACL</name>
<comment type="caution">
    <text evidence="2">The sequence shown here is derived from an EMBL/GenBank/DDBJ whole genome shotgun (WGS) entry which is preliminary data.</text>
</comment>
<evidence type="ECO:0008006" key="4">
    <source>
        <dbReference type="Google" id="ProtNLM"/>
    </source>
</evidence>
<evidence type="ECO:0000256" key="1">
    <source>
        <dbReference type="SAM" id="Phobius"/>
    </source>
</evidence>
<keyword evidence="3" id="KW-1185">Reference proteome</keyword>
<gene>
    <name evidence="2" type="ORF">ACFQNG_18550</name>
</gene>
<accession>A0ABW2RQ52</accession>
<feature type="transmembrane region" description="Helical" evidence="1">
    <location>
        <begin position="35"/>
        <end position="53"/>
    </location>
</feature>
<organism evidence="2 3">
    <name type="scientific">Laceyella putida</name>
    <dbReference type="NCBI Taxonomy" id="110101"/>
    <lineage>
        <taxon>Bacteria</taxon>
        <taxon>Bacillati</taxon>
        <taxon>Bacillota</taxon>
        <taxon>Bacilli</taxon>
        <taxon>Bacillales</taxon>
        <taxon>Thermoactinomycetaceae</taxon>
        <taxon>Laceyella</taxon>
    </lineage>
</organism>
<dbReference type="Proteomes" id="UP001596500">
    <property type="component" value="Unassembled WGS sequence"/>
</dbReference>
<keyword evidence="1" id="KW-0812">Transmembrane</keyword>
<keyword evidence="1" id="KW-0472">Membrane</keyword>
<evidence type="ECO:0000313" key="2">
    <source>
        <dbReference type="EMBL" id="MFC7443071.1"/>
    </source>
</evidence>
<sequence length="122" mass="14439">MFRIIRPHLVYILISFIAYGLMFCVAQSYQWIQGLYLEAIITSAVATLVYWLAAQYFIKPIELDLNSFIVKKRQIIRKDCKKKRVTFMKSPTYLETSLQVFVRDFHIREMPVRVVMEALLAK</sequence>
<protein>
    <recommendedName>
        <fullName evidence="4">DUF3899 domain-containing protein</fullName>
    </recommendedName>
</protein>
<keyword evidence="1" id="KW-1133">Transmembrane helix</keyword>
<dbReference type="RefSeq" id="WP_379867400.1">
    <property type="nucleotide sequence ID" value="NZ_JBHTBW010000073.1"/>
</dbReference>
<reference evidence="3" key="1">
    <citation type="journal article" date="2019" name="Int. J. Syst. Evol. Microbiol.">
        <title>The Global Catalogue of Microorganisms (GCM) 10K type strain sequencing project: providing services to taxonomists for standard genome sequencing and annotation.</title>
        <authorList>
            <consortium name="The Broad Institute Genomics Platform"/>
            <consortium name="The Broad Institute Genome Sequencing Center for Infectious Disease"/>
            <person name="Wu L."/>
            <person name="Ma J."/>
        </authorList>
    </citation>
    <scope>NUCLEOTIDE SEQUENCE [LARGE SCALE GENOMIC DNA]</scope>
    <source>
        <strain evidence="3">CGMCC 1.12942</strain>
    </source>
</reference>
<evidence type="ECO:0000313" key="3">
    <source>
        <dbReference type="Proteomes" id="UP001596500"/>
    </source>
</evidence>
<feature type="transmembrane region" description="Helical" evidence="1">
    <location>
        <begin position="9"/>
        <end position="29"/>
    </location>
</feature>